<proteinExistence type="predicted"/>
<gene>
    <name evidence="3" type="ORF">RchiOBHm_Chr5g0046321</name>
</gene>
<name>A0A2P6QE26_ROSCH</name>
<reference evidence="3 4" key="1">
    <citation type="journal article" date="2018" name="Nat. Genet.">
        <title>The Rosa genome provides new insights in the design of modern roses.</title>
        <authorList>
            <person name="Bendahmane M."/>
        </authorList>
    </citation>
    <scope>NUCLEOTIDE SEQUENCE [LARGE SCALE GENOMIC DNA]</scope>
    <source>
        <strain evidence="4">cv. Old Blush</strain>
    </source>
</reference>
<evidence type="ECO:0000313" key="4">
    <source>
        <dbReference type="Proteomes" id="UP000238479"/>
    </source>
</evidence>
<dbReference type="STRING" id="74649.A0A2P6QE26"/>
<dbReference type="GO" id="GO:0009570">
    <property type="term" value="C:chloroplast stroma"/>
    <property type="evidence" value="ECO:0007669"/>
    <property type="project" value="TreeGrafter"/>
</dbReference>
<dbReference type="GO" id="GO:0004615">
    <property type="term" value="F:phosphomannomutase activity"/>
    <property type="evidence" value="ECO:0007669"/>
    <property type="project" value="TreeGrafter"/>
</dbReference>
<protein>
    <submittedName>
        <fullName evidence="3">Uncharacterized protein</fullName>
    </submittedName>
</protein>
<accession>A0A2P6QE26</accession>
<evidence type="ECO:0000256" key="2">
    <source>
        <dbReference type="ARBA" id="ARBA00022553"/>
    </source>
</evidence>
<dbReference type="Gramene" id="PRQ32432">
    <property type="protein sequence ID" value="PRQ32432"/>
    <property type="gene ID" value="RchiOBHm_Chr5g0046321"/>
</dbReference>
<sequence length="120" mass="13264">MKAITPAVLDNKGHLGIIFDTDVDRSAAVDSTGIEFKQNLPYIVLEEARILLIACITDDNYIIFSHYTRIYPSPLISLTFGANNAAYEDQASSSFGGVDKLDQHMSLSYLSSTSCFCKCW</sequence>
<organism evidence="3 4">
    <name type="scientific">Rosa chinensis</name>
    <name type="common">China rose</name>
    <dbReference type="NCBI Taxonomy" id="74649"/>
    <lineage>
        <taxon>Eukaryota</taxon>
        <taxon>Viridiplantae</taxon>
        <taxon>Streptophyta</taxon>
        <taxon>Embryophyta</taxon>
        <taxon>Tracheophyta</taxon>
        <taxon>Spermatophyta</taxon>
        <taxon>Magnoliopsida</taxon>
        <taxon>eudicotyledons</taxon>
        <taxon>Gunneridae</taxon>
        <taxon>Pentapetalae</taxon>
        <taxon>rosids</taxon>
        <taxon>fabids</taxon>
        <taxon>Rosales</taxon>
        <taxon>Rosaceae</taxon>
        <taxon>Rosoideae</taxon>
        <taxon>Rosoideae incertae sedis</taxon>
        <taxon>Rosa</taxon>
    </lineage>
</organism>
<comment type="cofactor">
    <cofactor evidence="1">
        <name>Mg(2+)</name>
        <dbReference type="ChEBI" id="CHEBI:18420"/>
    </cofactor>
</comment>
<evidence type="ECO:0000256" key="1">
    <source>
        <dbReference type="ARBA" id="ARBA00001946"/>
    </source>
</evidence>
<dbReference type="PANTHER" id="PTHR42946:SF1">
    <property type="entry name" value="PHOSPHOGLUCOMUTASE (ALPHA-D-GLUCOSE-1,6-BISPHOSPHATE-DEPENDENT)"/>
    <property type="match status" value="1"/>
</dbReference>
<keyword evidence="4" id="KW-1185">Reference proteome</keyword>
<dbReference type="Proteomes" id="UP000238479">
    <property type="component" value="Chromosome 5"/>
</dbReference>
<dbReference type="AlphaFoldDB" id="A0A2P6QE26"/>
<dbReference type="PANTHER" id="PTHR42946">
    <property type="entry name" value="PHOSPHOHEXOSE MUTASE"/>
    <property type="match status" value="1"/>
</dbReference>
<dbReference type="InterPro" id="IPR050060">
    <property type="entry name" value="Phosphoglucosamine_mutase"/>
</dbReference>
<comment type="caution">
    <text evidence="3">The sequence shown here is derived from an EMBL/GenBank/DDBJ whole genome shotgun (WGS) entry which is preliminary data.</text>
</comment>
<evidence type="ECO:0000313" key="3">
    <source>
        <dbReference type="EMBL" id="PRQ32432.1"/>
    </source>
</evidence>
<keyword evidence="2" id="KW-0597">Phosphoprotein</keyword>
<dbReference type="EMBL" id="PDCK01000043">
    <property type="protein sequence ID" value="PRQ32432.1"/>
    <property type="molecule type" value="Genomic_DNA"/>
</dbReference>